<dbReference type="PANTHER" id="PTHR43201">
    <property type="entry name" value="ACYL-COA SYNTHETASE"/>
    <property type="match status" value="1"/>
</dbReference>
<proteinExistence type="inferred from homology"/>
<dbReference type="Pfam" id="PF13193">
    <property type="entry name" value="AMP-binding_C"/>
    <property type="match status" value="1"/>
</dbReference>
<dbReference type="CDD" id="cd05941">
    <property type="entry name" value="MCS"/>
    <property type="match status" value="1"/>
</dbReference>
<organism evidence="4 5">
    <name type="scientific">Aliiroseovarius salicola</name>
    <dbReference type="NCBI Taxonomy" id="3009082"/>
    <lineage>
        <taxon>Bacteria</taxon>
        <taxon>Pseudomonadati</taxon>
        <taxon>Pseudomonadota</taxon>
        <taxon>Alphaproteobacteria</taxon>
        <taxon>Rhodobacterales</taxon>
        <taxon>Paracoccaceae</taxon>
        <taxon>Aliiroseovarius</taxon>
    </lineage>
</organism>
<dbReference type="InterPro" id="IPR020845">
    <property type="entry name" value="AMP-binding_CS"/>
</dbReference>
<dbReference type="Gene3D" id="3.40.50.12780">
    <property type="entry name" value="N-terminal domain of ligase-like"/>
    <property type="match status" value="1"/>
</dbReference>
<dbReference type="SUPFAM" id="SSF56801">
    <property type="entry name" value="Acetyl-CoA synthetase-like"/>
    <property type="match status" value="1"/>
</dbReference>
<dbReference type="EMBL" id="JAQIIO010000013">
    <property type="protein sequence ID" value="MDA5095672.1"/>
    <property type="molecule type" value="Genomic_DNA"/>
</dbReference>
<dbReference type="Proteomes" id="UP001528040">
    <property type="component" value="Unassembled WGS sequence"/>
</dbReference>
<dbReference type="RefSeq" id="WP_271055380.1">
    <property type="nucleotide sequence ID" value="NZ_JAQIIO010000013.1"/>
</dbReference>
<dbReference type="PROSITE" id="PS00455">
    <property type="entry name" value="AMP_BINDING"/>
    <property type="match status" value="1"/>
</dbReference>
<evidence type="ECO:0000313" key="4">
    <source>
        <dbReference type="EMBL" id="MDA5095672.1"/>
    </source>
</evidence>
<keyword evidence="5" id="KW-1185">Reference proteome</keyword>
<name>A0ABT4W6T5_9RHOB</name>
<evidence type="ECO:0000259" key="3">
    <source>
        <dbReference type="Pfam" id="PF13193"/>
    </source>
</evidence>
<dbReference type="Gene3D" id="3.30.300.30">
    <property type="match status" value="1"/>
</dbReference>
<evidence type="ECO:0000259" key="2">
    <source>
        <dbReference type="Pfam" id="PF00501"/>
    </source>
</evidence>
<comment type="similarity">
    <text evidence="1">Belongs to the ATP-dependent AMP-binding enzyme family.</text>
</comment>
<sequence length="507" mass="54593">MYDANHLAHAISRASDGRHDAPFLRDAVSGKVMTYGAFWNAAEQMASALQRLGVQSGDRVAVQAPKEIPMLELYVGTVLAGAVFLPLNTAYTSEEVEYFLGDATPRVFVCDPDRQDALASVASGCGVAHVLTLGSNGAGTLTEARDAEEPGFEAVARDALDLAAILYTSGTTGRSKGAMLTHRALASNSEVLRDYWRFTDQDVLVHALPIFHTHGLFVATNVTLMAGAQAIFMRGFDADAIIAAMPQATALMGVPTFYTRLLKDPRLGKASKNMRLFVSGSAPLLAETHDRWRKVTGHAILERYGMTETNMNTSNPYDGDRRAGTVGFPLPGVDLKVCDPESGAELPTGEIGVIEVRGDNVFAGYWQMPEKTAEELREDGWFITGDLGFVDADGYVTIVGRGKDLIISGGFNVYPKEVEGVIDDLPGVLESAVIAVPHDDFGEAVVAVVVPHDGASVDQGLVQSGLVEKLAKFKQPKKVIVVEALPRNTMGKVQKNVMRETYKELFS</sequence>
<accession>A0ABT4W6T5</accession>
<dbReference type="InterPro" id="IPR000873">
    <property type="entry name" value="AMP-dep_synth/lig_dom"/>
</dbReference>
<reference evidence="4 5" key="1">
    <citation type="submission" date="2023-01" db="EMBL/GenBank/DDBJ databases">
        <authorList>
            <person name="Yoon J.-W."/>
        </authorList>
    </citation>
    <scope>NUCLEOTIDE SEQUENCE [LARGE SCALE GENOMIC DNA]</scope>
    <source>
        <strain evidence="4 5">KMU-50</strain>
    </source>
</reference>
<evidence type="ECO:0000256" key="1">
    <source>
        <dbReference type="ARBA" id="ARBA00006432"/>
    </source>
</evidence>
<dbReference type="NCBIfam" id="NF005702">
    <property type="entry name" value="PRK07514.1"/>
    <property type="match status" value="1"/>
</dbReference>
<evidence type="ECO:0000313" key="5">
    <source>
        <dbReference type="Proteomes" id="UP001528040"/>
    </source>
</evidence>
<protein>
    <submittedName>
        <fullName evidence="4">Malonyl-CoA synthase</fullName>
    </submittedName>
</protein>
<dbReference type="InterPro" id="IPR045851">
    <property type="entry name" value="AMP-bd_C_sf"/>
</dbReference>
<dbReference type="PANTHER" id="PTHR43201:SF8">
    <property type="entry name" value="ACYL-COA SYNTHETASE FAMILY MEMBER 3"/>
    <property type="match status" value="1"/>
</dbReference>
<dbReference type="InterPro" id="IPR042099">
    <property type="entry name" value="ANL_N_sf"/>
</dbReference>
<feature type="domain" description="AMP-dependent synthetase/ligase" evidence="2">
    <location>
        <begin position="14"/>
        <end position="366"/>
    </location>
</feature>
<comment type="caution">
    <text evidence="4">The sequence shown here is derived from an EMBL/GenBank/DDBJ whole genome shotgun (WGS) entry which is preliminary data.</text>
</comment>
<gene>
    <name evidence="4" type="ORF">O2N63_16395</name>
</gene>
<feature type="domain" description="AMP-binding enzyme C-terminal" evidence="3">
    <location>
        <begin position="417"/>
        <end position="492"/>
    </location>
</feature>
<dbReference type="Pfam" id="PF00501">
    <property type="entry name" value="AMP-binding"/>
    <property type="match status" value="1"/>
</dbReference>
<dbReference type="InterPro" id="IPR025110">
    <property type="entry name" value="AMP-bd_C"/>
</dbReference>